<dbReference type="CDD" id="cd00038">
    <property type="entry name" value="CAP_ED"/>
    <property type="match status" value="3"/>
</dbReference>
<evidence type="ECO:0000256" key="2">
    <source>
        <dbReference type="ARBA" id="ARBA00022490"/>
    </source>
</evidence>
<dbReference type="InterPro" id="IPR011009">
    <property type="entry name" value="Kinase-like_dom_sf"/>
</dbReference>
<dbReference type="InterPro" id="IPR000595">
    <property type="entry name" value="cNMP-bd_dom"/>
</dbReference>
<dbReference type="InterPro" id="IPR008266">
    <property type="entry name" value="Tyr_kinase_AS"/>
</dbReference>
<keyword evidence="6" id="KW-0547">Nucleotide-binding</keyword>
<dbReference type="GO" id="GO:0046872">
    <property type="term" value="F:metal ion binding"/>
    <property type="evidence" value="ECO:0007669"/>
    <property type="project" value="UniProtKB-KW"/>
</dbReference>
<keyword evidence="9" id="KW-0460">Magnesium</keyword>
<dbReference type="OrthoDB" id="417078at2759"/>
<keyword evidence="2" id="KW-0963">Cytoplasm</keyword>
<evidence type="ECO:0000313" key="13">
    <source>
        <dbReference type="EMBL" id="OMJ90759.1"/>
    </source>
</evidence>
<dbReference type="PROSITE" id="PS00109">
    <property type="entry name" value="PROTEIN_KINASE_TYR"/>
    <property type="match status" value="1"/>
</dbReference>
<feature type="domain" description="Protein kinase" evidence="11">
    <location>
        <begin position="530"/>
        <end position="781"/>
    </location>
</feature>
<evidence type="ECO:0000259" key="11">
    <source>
        <dbReference type="PROSITE" id="PS50011"/>
    </source>
</evidence>
<dbReference type="PANTHER" id="PTHR24353:SF37">
    <property type="entry name" value="CAMP-DEPENDENT PROTEIN KINASE CATALYTIC SUBUNIT PRKX"/>
    <property type="match status" value="1"/>
</dbReference>
<dbReference type="GO" id="GO:0004691">
    <property type="term" value="F:cAMP-dependent protein kinase activity"/>
    <property type="evidence" value="ECO:0007669"/>
    <property type="project" value="TreeGrafter"/>
</dbReference>
<dbReference type="Pfam" id="PF00069">
    <property type="entry name" value="Pkinase"/>
    <property type="match status" value="1"/>
</dbReference>
<dbReference type="EMBL" id="MPUH01000096">
    <property type="protein sequence ID" value="OMJ90759.1"/>
    <property type="molecule type" value="Genomic_DNA"/>
</dbReference>
<reference evidence="13 14" key="1">
    <citation type="submission" date="2016-11" db="EMBL/GenBank/DDBJ databases">
        <title>The macronuclear genome of Stentor coeruleus: a giant cell with tiny introns.</title>
        <authorList>
            <person name="Slabodnick M."/>
            <person name="Ruby J.G."/>
            <person name="Reiff S.B."/>
            <person name="Swart E.C."/>
            <person name="Gosai S."/>
            <person name="Prabakaran S."/>
            <person name="Witkowska E."/>
            <person name="Larue G.E."/>
            <person name="Fisher S."/>
            <person name="Freeman R.M."/>
            <person name="Gunawardena J."/>
            <person name="Chu W."/>
            <person name="Stover N.A."/>
            <person name="Gregory B.D."/>
            <person name="Nowacki M."/>
            <person name="Derisi J."/>
            <person name="Roy S.W."/>
            <person name="Marshall W.F."/>
            <person name="Sood P."/>
        </authorList>
    </citation>
    <scope>NUCLEOTIDE SEQUENCE [LARGE SCALE GENOMIC DNA]</scope>
    <source>
        <strain evidence="13">WM001</strain>
    </source>
</reference>
<dbReference type="SUPFAM" id="SSF51206">
    <property type="entry name" value="cAMP-binding domain-like"/>
    <property type="match status" value="4"/>
</dbReference>
<keyword evidence="5" id="KW-0479">Metal-binding</keyword>
<feature type="domain" description="Cyclic nucleotide-binding" evidence="12">
    <location>
        <begin position="54"/>
        <end position="169"/>
    </location>
</feature>
<name>A0A1R2CP28_9CILI</name>
<accession>A0A1R2CP28</accession>
<dbReference type="InterPro" id="IPR018490">
    <property type="entry name" value="cNMP-bd_dom_sf"/>
</dbReference>
<evidence type="ECO:0000259" key="12">
    <source>
        <dbReference type="PROSITE" id="PS50042"/>
    </source>
</evidence>
<dbReference type="GO" id="GO:0005524">
    <property type="term" value="F:ATP binding"/>
    <property type="evidence" value="ECO:0007669"/>
    <property type="project" value="UniProtKB-KW"/>
</dbReference>
<dbReference type="PROSITE" id="PS50042">
    <property type="entry name" value="CNMP_BINDING_3"/>
    <property type="match status" value="3"/>
</dbReference>
<dbReference type="PRINTS" id="PR00103">
    <property type="entry name" value="CAMPKINASE"/>
</dbReference>
<dbReference type="AlphaFoldDB" id="A0A1R2CP28"/>
<evidence type="ECO:0000256" key="5">
    <source>
        <dbReference type="ARBA" id="ARBA00022723"/>
    </source>
</evidence>
<dbReference type="Proteomes" id="UP000187209">
    <property type="component" value="Unassembled WGS sequence"/>
</dbReference>
<organism evidence="13 14">
    <name type="scientific">Stentor coeruleus</name>
    <dbReference type="NCBI Taxonomy" id="5963"/>
    <lineage>
        <taxon>Eukaryota</taxon>
        <taxon>Sar</taxon>
        <taxon>Alveolata</taxon>
        <taxon>Ciliophora</taxon>
        <taxon>Postciliodesmatophora</taxon>
        <taxon>Heterotrichea</taxon>
        <taxon>Heterotrichida</taxon>
        <taxon>Stentoridae</taxon>
        <taxon>Stentor</taxon>
    </lineage>
</organism>
<proteinExistence type="predicted"/>
<evidence type="ECO:0000313" key="14">
    <source>
        <dbReference type="Proteomes" id="UP000187209"/>
    </source>
</evidence>
<gene>
    <name evidence="13" type="ORF">SteCoe_6837</name>
</gene>
<evidence type="ECO:0000256" key="10">
    <source>
        <dbReference type="ARBA" id="ARBA00024113"/>
    </source>
</evidence>
<evidence type="ECO:0000256" key="3">
    <source>
        <dbReference type="ARBA" id="ARBA00022527"/>
    </source>
</evidence>
<keyword evidence="4" id="KW-0808">Transferase</keyword>
<dbReference type="GO" id="GO:0005952">
    <property type="term" value="C:cAMP-dependent protein kinase complex"/>
    <property type="evidence" value="ECO:0007669"/>
    <property type="project" value="TreeGrafter"/>
</dbReference>
<dbReference type="InterPro" id="IPR014710">
    <property type="entry name" value="RmlC-like_jellyroll"/>
</dbReference>
<feature type="domain" description="Cyclic nucleotide-binding" evidence="12">
    <location>
        <begin position="410"/>
        <end position="506"/>
    </location>
</feature>
<evidence type="ECO:0000256" key="6">
    <source>
        <dbReference type="ARBA" id="ARBA00022741"/>
    </source>
</evidence>
<evidence type="ECO:0000256" key="8">
    <source>
        <dbReference type="ARBA" id="ARBA00022840"/>
    </source>
</evidence>
<dbReference type="InterPro" id="IPR018488">
    <property type="entry name" value="cNMP-bd_CS"/>
</dbReference>
<dbReference type="InterPro" id="IPR000719">
    <property type="entry name" value="Prot_kinase_dom"/>
</dbReference>
<dbReference type="SMART" id="SM00100">
    <property type="entry name" value="cNMP"/>
    <property type="match status" value="3"/>
</dbReference>
<comment type="caution">
    <text evidence="13">The sequence shown here is derived from an EMBL/GenBank/DDBJ whole genome shotgun (WGS) entry which is preliminary data.</text>
</comment>
<dbReference type="PANTHER" id="PTHR24353">
    <property type="entry name" value="CYCLIC NUCLEOTIDE-DEPENDENT PROTEIN KINASE"/>
    <property type="match status" value="1"/>
</dbReference>
<dbReference type="Gene3D" id="2.60.120.10">
    <property type="entry name" value="Jelly Rolls"/>
    <property type="match status" value="3"/>
</dbReference>
<evidence type="ECO:0000256" key="1">
    <source>
        <dbReference type="ARBA" id="ARBA00001946"/>
    </source>
</evidence>
<keyword evidence="3" id="KW-0723">Serine/threonine-protein kinase</keyword>
<dbReference type="PROSITE" id="PS50011">
    <property type="entry name" value="PROTEIN_KINASE_DOM"/>
    <property type="match status" value="1"/>
</dbReference>
<dbReference type="Gene3D" id="1.10.510.10">
    <property type="entry name" value="Transferase(Phosphotransferase) domain 1"/>
    <property type="match status" value="1"/>
</dbReference>
<feature type="domain" description="Cyclic nucleotide-binding" evidence="12">
    <location>
        <begin position="172"/>
        <end position="273"/>
    </location>
</feature>
<keyword evidence="7" id="KW-0418">Kinase</keyword>
<dbReference type="Pfam" id="PF00027">
    <property type="entry name" value="cNMP_binding"/>
    <property type="match status" value="3"/>
</dbReference>
<evidence type="ECO:0000256" key="4">
    <source>
        <dbReference type="ARBA" id="ARBA00022679"/>
    </source>
</evidence>
<evidence type="ECO:0000256" key="9">
    <source>
        <dbReference type="ARBA" id="ARBA00022842"/>
    </source>
</evidence>
<sequence>MGKCMAKQLASRESTVIPFNEELKIEIKSAQEIQNPINPGTRDFLLSTLNEHPLFRGLSIPVLDSILKGLRFLVVPQNEFIITQGETGNFFYILNNGEADIIVNGGKVGEYTRGGCFGDIALLTNSRRKASIKSTSKCSLWAIDRDTFKTTIRSITSSNEDTIKQLLFKAPFLSFLPESSKHQILKNAVLNNYSDNESIITIGQEIWFIYIIKSGIVKVIVSDNCLGTLSEGQVFGEGPLLFSNNNKRLETVNSVGMTEIISVDQKIIKDILGVNFYEILIRNIIINCLISDENFKFLDFNAIKKLAELFELITLKDDQVAIKYVEDVKNYIYIVCYGKIESVENSYSAYQMIGLNNNLAGKIGKKPYKSVGESIIACVKVKKLENVLGCSVKFFKLVLSKIYMIKDLYLFCSLDIQLIEQISASIIEVKFLKNQVIFEELDNDDFLYIVVEGAVGIFSNRNLIARLDKMSTFGESCITTPDRLVSAKALTKCVLYQIEKSSVSKFTEMTFLEKIHRKQYYETFFTMVDMRFSNKVSSLCGREYYYAYNKLLDCFYFIEAIYKHTITNHEKFAEIVDEKCILVHLDHPHIPKLLRTFSDANYVYFAYEYFPFEYLSTYKKIKFRDGDAKFIILSLCGVLGYLHKKCILHRDISKNNILIDEKGRVWLFGFNYASKVENRSYTVLDTNPEYKAKEVILGRGYSKASEYWSLGVLLFELLTGGLPFEIRYNDYLDEIAEKIIKNPLVIPDYIDIASKAIIEGLLQENPLKRFQFEDIKESSWGKNYNINDINNHVFDGLFKPTIKKVNAEDFIFRDTVRKKSSIFNAKITGKNEEIEWDEYF</sequence>
<dbReference type="Gene3D" id="3.30.200.20">
    <property type="entry name" value="Phosphorylase Kinase, domain 1"/>
    <property type="match status" value="1"/>
</dbReference>
<comment type="cofactor">
    <cofactor evidence="1">
        <name>Mg(2+)</name>
        <dbReference type="ChEBI" id="CHEBI:18420"/>
    </cofactor>
</comment>
<protein>
    <recommendedName>
        <fullName evidence="10">cGMP-dependent protein kinase</fullName>
    </recommendedName>
</protein>
<keyword evidence="14" id="KW-1185">Reference proteome</keyword>
<keyword evidence="8" id="KW-0067">ATP-binding</keyword>
<evidence type="ECO:0000256" key="7">
    <source>
        <dbReference type="ARBA" id="ARBA00022777"/>
    </source>
</evidence>
<dbReference type="PROSITE" id="PS00888">
    <property type="entry name" value="CNMP_BINDING_1"/>
    <property type="match status" value="1"/>
</dbReference>
<dbReference type="SUPFAM" id="SSF56112">
    <property type="entry name" value="Protein kinase-like (PK-like)"/>
    <property type="match status" value="1"/>
</dbReference>